<dbReference type="PANTHER" id="PTHR42715:SF10">
    <property type="entry name" value="BETA-GLUCOSIDASE"/>
    <property type="match status" value="1"/>
</dbReference>
<dbReference type="PATRIC" id="fig|267747.3.peg.1027"/>
<dbReference type="EnsemblBacteria" id="AAT82745">
    <property type="protein sequence ID" value="AAT82745"/>
    <property type="gene ID" value="PPA0992"/>
</dbReference>
<dbReference type="PANTHER" id="PTHR42715">
    <property type="entry name" value="BETA-GLUCOSIDASE"/>
    <property type="match status" value="1"/>
</dbReference>
<dbReference type="SMART" id="SM01217">
    <property type="entry name" value="Fn3_like"/>
    <property type="match status" value="1"/>
</dbReference>
<dbReference type="GO" id="GO:0008422">
    <property type="term" value="F:beta-glucosidase activity"/>
    <property type="evidence" value="ECO:0007669"/>
    <property type="project" value="UniProtKB-EC"/>
</dbReference>
<dbReference type="Gene3D" id="2.60.40.10">
    <property type="entry name" value="Immunoglobulins"/>
    <property type="match status" value="1"/>
</dbReference>
<dbReference type="Proteomes" id="UP000000603">
    <property type="component" value="Chromosome"/>
</dbReference>
<keyword evidence="4" id="KW-0326">Glycosidase</keyword>
<evidence type="ECO:0000313" key="4">
    <source>
        <dbReference type="EMBL" id="AAT82745.1"/>
    </source>
</evidence>
<dbReference type="KEGG" id="pac:PPA0992"/>
<dbReference type="EC" id="3.2.1.21" evidence="4"/>
<reference evidence="4 5" key="1">
    <citation type="journal article" date="2004" name="Science">
        <title>The complete genome sequence of Propionibacterium acnes, a commensal of human skin.</title>
        <authorList>
            <person name="Bruggemann H."/>
            <person name="Henne A."/>
            <person name="Hoster F."/>
            <person name="Liesegang H."/>
            <person name="Wiezer A."/>
            <person name="Strittmatter A."/>
            <person name="Hujer S."/>
            <person name="Durre P."/>
            <person name="Gottschalk G."/>
        </authorList>
    </citation>
    <scope>NUCLEOTIDE SEQUENCE [LARGE SCALE GENOMIC DNA]</scope>
    <source>
        <strain evidence="5">DSM 16379 / KPA171202</strain>
    </source>
</reference>
<dbReference type="HOGENOM" id="CLU_2571002_0_0_11"/>
<evidence type="ECO:0000313" key="5">
    <source>
        <dbReference type="Proteomes" id="UP000000603"/>
    </source>
</evidence>
<keyword evidence="2 4" id="KW-0378">Hydrolase</keyword>
<dbReference type="InterPro" id="IPR026891">
    <property type="entry name" value="Fn3-like"/>
</dbReference>
<accession>Q6A921</accession>
<dbReference type="AlphaFoldDB" id="Q6A921"/>
<dbReference type="InterPro" id="IPR050288">
    <property type="entry name" value="Cellulose_deg_GH3"/>
</dbReference>
<dbReference type="InterPro" id="IPR013783">
    <property type="entry name" value="Ig-like_fold"/>
</dbReference>
<evidence type="ECO:0000259" key="3">
    <source>
        <dbReference type="SMART" id="SM01217"/>
    </source>
</evidence>
<dbReference type="GO" id="GO:0009251">
    <property type="term" value="P:glucan catabolic process"/>
    <property type="evidence" value="ECO:0007669"/>
    <property type="project" value="TreeGrafter"/>
</dbReference>
<organism evidence="4 5">
    <name type="scientific">Cutibacterium acnes (strain DSM 16379 / KPA171202)</name>
    <name type="common">Propionibacterium acnes</name>
    <dbReference type="NCBI Taxonomy" id="267747"/>
    <lineage>
        <taxon>Bacteria</taxon>
        <taxon>Bacillati</taxon>
        <taxon>Actinomycetota</taxon>
        <taxon>Actinomycetes</taxon>
        <taxon>Propionibacteriales</taxon>
        <taxon>Propionibacteriaceae</taxon>
        <taxon>Cutibacterium</taxon>
    </lineage>
</organism>
<dbReference type="EMBL" id="AE017283">
    <property type="protein sequence ID" value="AAT82745.1"/>
    <property type="molecule type" value="Genomic_DNA"/>
</dbReference>
<evidence type="ECO:0000256" key="2">
    <source>
        <dbReference type="ARBA" id="ARBA00022801"/>
    </source>
</evidence>
<name>Q6A921_CUTAK</name>
<gene>
    <name evidence="4" type="ordered locus">PPA0992</name>
</gene>
<proteinExistence type="inferred from homology"/>
<feature type="domain" description="Fibronectin type III-like" evidence="3">
    <location>
        <begin position="18"/>
        <end position="80"/>
    </location>
</feature>
<dbReference type="Pfam" id="PF14310">
    <property type="entry name" value="Fn3-like"/>
    <property type="match status" value="1"/>
</dbReference>
<protein>
    <submittedName>
        <fullName evidence="4">Beta-glucosidase</fullName>
        <ecNumber evidence="4">3.2.1.21</ecNumber>
    </submittedName>
</protein>
<dbReference type="RefSeq" id="WP_002517864.1">
    <property type="nucleotide sequence ID" value="NC_006085.1"/>
</dbReference>
<dbReference type="SMR" id="Q6A921"/>
<sequence>MLTVTFTVSNTGDRAGAAVPQVYPGFPNTTIDRCVRELKAFRRVELEPGQRQTVTVALTRRDLSYWDILPHPLRSYAVGSI</sequence>
<evidence type="ECO:0000256" key="1">
    <source>
        <dbReference type="ARBA" id="ARBA00005336"/>
    </source>
</evidence>
<comment type="similarity">
    <text evidence="1">Belongs to the glycosyl hydrolase 3 family.</text>
</comment>
<dbReference type="eggNOG" id="COG1472">
    <property type="taxonomic scope" value="Bacteria"/>
</dbReference>